<keyword evidence="2" id="KW-1185">Reference proteome</keyword>
<proteinExistence type="predicted"/>
<accession>A0ABY6B8N0</accession>
<dbReference type="RefSeq" id="WP_261693122.1">
    <property type="nucleotide sequence ID" value="NZ_CP104694.1"/>
</dbReference>
<gene>
    <name evidence="1" type="ORF">N4264_15420</name>
</gene>
<name>A0ABY6B8N0_9GAMM</name>
<protein>
    <submittedName>
        <fullName evidence="1">Uncharacterized protein</fullName>
    </submittedName>
</protein>
<evidence type="ECO:0000313" key="1">
    <source>
        <dbReference type="EMBL" id="UXI66137.1"/>
    </source>
</evidence>
<organism evidence="1 2">
    <name type="scientific">Tahibacter amnicola</name>
    <dbReference type="NCBI Taxonomy" id="2976241"/>
    <lineage>
        <taxon>Bacteria</taxon>
        <taxon>Pseudomonadati</taxon>
        <taxon>Pseudomonadota</taxon>
        <taxon>Gammaproteobacteria</taxon>
        <taxon>Lysobacterales</taxon>
        <taxon>Rhodanobacteraceae</taxon>
        <taxon>Tahibacter</taxon>
    </lineage>
</organism>
<dbReference type="Proteomes" id="UP001064632">
    <property type="component" value="Chromosome"/>
</dbReference>
<reference evidence="1" key="1">
    <citation type="submission" date="2022-09" db="EMBL/GenBank/DDBJ databases">
        <title>Tahibacter sp. nov., isolated from a fresh water.</title>
        <authorList>
            <person name="Baek J.H."/>
            <person name="Lee J.K."/>
            <person name="Kim J.M."/>
            <person name="Jeon C.O."/>
        </authorList>
    </citation>
    <scope>NUCLEOTIDE SEQUENCE</scope>
    <source>
        <strain evidence="1">W38</strain>
    </source>
</reference>
<dbReference type="EMBL" id="CP104694">
    <property type="protein sequence ID" value="UXI66137.1"/>
    <property type="molecule type" value="Genomic_DNA"/>
</dbReference>
<evidence type="ECO:0000313" key="2">
    <source>
        <dbReference type="Proteomes" id="UP001064632"/>
    </source>
</evidence>
<sequence>MLALLCSLLLAVPDAEELRRIDDYSGQANDLWTAAGVQPLPEATSGRELRVWAGGGVTGLWTGWIVTPTRISVYSNEIVVDGVHRPGDAYGRVYSQRRSDARGILRQFAEFAALNGSSVTCRVHDGTGYLIEGRYDGSYFAFYAGNPKLCDAPHAKEVAEALNLLWNVREDAR</sequence>